<reference evidence="3 4" key="1">
    <citation type="journal article" date="2011" name="J. Bacteriol.">
        <title>Draft genome sequence of Caloramator australicus strain RC3T, a thermoanaerobe from the Great Artesian Basin of Australia.</title>
        <authorList>
            <person name="Ogg C.D."/>
            <person name="Patel B.K.C."/>
        </authorList>
    </citation>
    <scope>NUCLEOTIDE SEQUENCE [LARGE SCALE GENOMIC DNA]</scope>
    <source>
        <strain evidence="3 4">RC3</strain>
    </source>
</reference>
<dbReference type="NCBIfam" id="TIGR02581">
    <property type="entry name" value="cas_cyan_RAMP"/>
    <property type="match status" value="1"/>
</dbReference>
<dbReference type="EMBL" id="CAKP01000157">
    <property type="protein sequence ID" value="CCJ34778.1"/>
    <property type="molecule type" value="Genomic_DNA"/>
</dbReference>
<name>I7LID2_9CLOT</name>
<comment type="caution">
    <text evidence="3">The sequence shown here is derived from an EMBL/GenBank/DDBJ whole genome shotgun (WGS) entry which is preliminary data.</text>
</comment>
<evidence type="ECO:0000313" key="3">
    <source>
        <dbReference type="EMBL" id="CCJ34778.1"/>
    </source>
</evidence>
<protein>
    <submittedName>
        <fullName evidence="3">CRISPR-associated RAMP protein, SSO1426 family</fullName>
    </submittedName>
</protein>
<keyword evidence="1" id="KW-0051">Antiviral defense</keyword>
<dbReference type="AlphaFoldDB" id="I7LID2"/>
<gene>
    <name evidence="3" type="ORF">CAAU_2695</name>
</gene>
<dbReference type="RefSeq" id="WP_008910018.1">
    <property type="nucleotide sequence ID" value="NZ_CAKP01000157.1"/>
</dbReference>
<dbReference type="InterPro" id="IPR052216">
    <property type="entry name" value="CRISPR_Csm3_endoribonuclease"/>
</dbReference>
<accession>I7LID2</accession>
<dbReference type="InterPro" id="IPR005537">
    <property type="entry name" value="RAMP_III_fam"/>
</dbReference>
<dbReference type="InterPro" id="IPR013411">
    <property type="entry name" value="CRISPR-assoc_RAMP_Csx7"/>
</dbReference>
<dbReference type="OrthoDB" id="1063910at2"/>
<feature type="domain" description="CRISPR type III-associated protein" evidence="2">
    <location>
        <begin position="20"/>
        <end position="213"/>
    </location>
</feature>
<dbReference type="eggNOG" id="COG1337">
    <property type="taxonomic scope" value="Bacteria"/>
</dbReference>
<evidence type="ECO:0000313" key="4">
    <source>
        <dbReference type="Proteomes" id="UP000007652"/>
    </source>
</evidence>
<dbReference type="PANTHER" id="PTHR35579:SF6">
    <property type="entry name" value="DUF324 DOMAIN-CONTAINING PROTEIN"/>
    <property type="match status" value="1"/>
</dbReference>
<sequence length="247" mass="27908">MLHDKFVNKYIVTGILVNNTPLHIGGGEDEFTPNAVDNSVVRYKNGEPFIPGSSLKGVLRSYIERILNSGYDERFSSCFIVNEECLSDKKVEALKNDSKNEKDFAEKIYDNMCTVCKIFGSKYFASKIHISDAVPIEKIYTGKRDGVAIDRDTLTAADGKKYDFEYVSPGSKFNFYMTIDNLEEAYEDILKLIINLLAKGEIKIGGKTSAGLGDVQLKDYKVYKITDKNLKKYLLNGPSEEMRWQNV</sequence>
<proteinExistence type="predicted"/>
<keyword evidence="4" id="KW-1185">Reference proteome</keyword>
<evidence type="ECO:0000259" key="2">
    <source>
        <dbReference type="Pfam" id="PF03787"/>
    </source>
</evidence>
<dbReference type="STRING" id="857293.CAAU_2695"/>
<dbReference type="GO" id="GO:0051607">
    <property type="term" value="P:defense response to virus"/>
    <property type="evidence" value="ECO:0007669"/>
    <property type="project" value="UniProtKB-KW"/>
</dbReference>
<dbReference type="PANTHER" id="PTHR35579">
    <property type="entry name" value="CRISPR SYSTEM CMS ENDORIBONUCLEASE CSM3"/>
    <property type="match status" value="1"/>
</dbReference>
<evidence type="ECO:0000256" key="1">
    <source>
        <dbReference type="ARBA" id="ARBA00023118"/>
    </source>
</evidence>
<organism evidence="3 4">
    <name type="scientific">Caloramator australicus RC3</name>
    <dbReference type="NCBI Taxonomy" id="857293"/>
    <lineage>
        <taxon>Bacteria</taxon>
        <taxon>Bacillati</taxon>
        <taxon>Bacillota</taxon>
        <taxon>Clostridia</taxon>
        <taxon>Eubacteriales</taxon>
        <taxon>Clostridiaceae</taxon>
        <taxon>Caloramator</taxon>
    </lineage>
</organism>
<dbReference type="InterPro" id="IPR010172">
    <property type="entry name" value="CRISPR-assoc_prot_TM1791"/>
</dbReference>
<dbReference type="Proteomes" id="UP000007652">
    <property type="component" value="Unassembled WGS sequence"/>
</dbReference>
<dbReference type="Pfam" id="PF03787">
    <property type="entry name" value="RAMPs"/>
    <property type="match status" value="1"/>
</dbReference>
<dbReference type="NCBIfam" id="TIGR01898">
    <property type="entry name" value="cas_TM1791_cmr6"/>
    <property type="match status" value="1"/>
</dbReference>